<evidence type="ECO:0000256" key="7">
    <source>
        <dbReference type="SAM" id="Coils"/>
    </source>
</evidence>
<dbReference type="InterPro" id="IPR051329">
    <property type="entry name" value="NIR_SIR_4Fe-4S"/>
</dbReference>
<dbReference type="SUPFAM" id="SSF55124">
    <property type="entry name" value="Nitrite/Sulfite reductase N-terminal domain-like"/>
    <property type="match status" value="2"/>
</dbReference>
<dbReference type="InterPro" id="IPR006067">
    <property type="entry name" value="NO2/SO3_Rdtase_4Fe4S_dom"/>
</dbReference>
<evidence type="ECO:0000313" key="11">
    <source>
        <dbReference type="Proteomes" id="UP000191153"/>
    </source>
</evidence>
<dbReference type="Gene3D" id="3.30.413.10">
    <property type="entry name" value="Sulfite Reductase Hemoprotein, domain 1"/>
    <property type="match status" value="2"/>
</dbReference>
<dbReference type="SUPFAM" id="SSF56014">
    <property type="entry name" value="Nitrite and sulphite reductase 4Fe-4S domain-like"/>
    <property type="match status" value="2"/>
</dbReference>
<dbReference type="GO" id="GO:0046872">
    <property type="term" value="F:metal ion binding"/>
    <property type="evidence" value="ECO:0007669"/>
    <property type="project" value="UniProtKB-KW"/>
</dbReference>
<dbReference type="STRING" id="180163.SAMN02745174_00874"/>
<feature type="coiled-coil region" evidence="7">
    <location>
        <begin position="1"/>
        <end position="28"/>
    </location>
</feature>
<keyword evidence="4" id="KW-0560">Oxidoreductase</keyword>
<dbReference type="InterPro" id="IPR045854">
    <property type="entry name" value="NO2/SO3_Rdtase_4Fe4S_sf"/>
</dbReference>
<feature type="domain" description="Nitrite/Sulfite reductase ferredoxin-like" evidence="9">
    <location>
        <begin position="46"/>
        <end position="107"/>
    </location>
</feature>
<keyword evidence="1" id="KW-0004">4Fe-4S</keyword>
<dbReference type="Pfam" id="PF03460">
    <property type="entry name" value="NIR_SIR_ferr"/>
    <property type="match status" value="1"/>
</dbReference>
<dbReference type="OrthoDB" id="9803707at2"/>
<dbReference type="GO" id="GO:0016491">
    <property type="term" value="F:oxidoreductase activity"/>
    <property type="evidence" value="ECO:0007669"/>
    <property type="project" value="UniProtKB-KW"/>
</dbReference>
<feature type="domain" description="Nitrite/sulphite reductase 4Fe-4S" evidence="8">
    <location>
        <begin position="120"/>
        <end position="270"/>
    </location>
</feature>
<evidence type="ECO:0000256" key="6">
    <source>
        <dbReference type="ARBA" id="ARBA00023014"/>
    </source>
</evidence>
<dbReference type="InterPro" id="IPR036136">
    <property type="entry name" value="Nit/Sulf_reduc_fer-like_dom_sf"/>
</dbReference>
<dbReference type="GO" id="GO:0051539">
    <property type="term" value="F:4 iron, 4 sulfur cluster binding"/>
    <property type="evidence" value="ECO:0007669"/>
    <property type="project" value="UniProtKB-KW"/>
</dbReference>
<dbReference type="GO" id="GO:0020037">
    <property type="term" value="F:heme binding"/>
    <property type="evidence" value="ECO:0007669"/>
    <property type="project" value="InterPro"/>
</dbReference>
<dbReference type="Pfam" id="PF01077">
    <property type="entry name" value="NIR_SIR"/>
    <property type="match status" value="1"/>
</dbReference>
<evidence type="ECO:0000256" key="5">
    <source>
        <dbReference type="ARBA" id="ARBA00023004"/>
    </source>
</evidence>
<dbReference type="Gene3D" id="3.90.480.10">
    <property type="entry name" value="Sulfite Reductase Hemoprotein,Domain 2"/>
    <property type="match status" value="1"/>
</dbReference>
<keyword evidence="7" id="KW-0175">Coiled coil</keyword>
<evidence type="ECO:0000259" key="9">
    <source>
        <dbReference type="Pfam" id="PF03460"/>
    </source>
</evidence>
<evidence type="ECO:0000256" key="4">
    <source>
        <dbReference type="ARBA" id="ARBA00023002"/>
    </source>
</evidence>
<keyword evidence="6" id="KW-0411">Iron-sulfur</keyword>
<dbReference type="RefSeq" id="WP_078693404.1">
    <property type="nucleotide sequence ID" value="NZ_FUWX01000006.1"/>
</dbReference>
<dbReference type="InterPro" id="IPR005117">
    <property type="entry name" value="NiRdtase/SiRdtase_haem-b_fer"/>
</dbReference>
<dbReference type="AlphaFoldDB" id="A0A1T4LJB1"/>
<evidence type="ECO:0000259" key="8">
    <source>
        <dbReference type="Pfam" id="PF01077"/>
    </source>
</evidence>
<gene>
    <name evidence="10" type="ORF">SAMN02745174_00874</name>
</gene>
<dbReference type="PANTHER" id="PTHR32439:SF9">
    <property type="entry name" value="BLR3264 PROTEIN"/>
    <property type="match status" value="1"/>
</dbReference>
<dbReference type="PANTHER" id="PTHR32439">
    <property type="entry name" value="FERREDOXIN--NITRITE REDUCTASE, CHLOROPLASTIC"/>
    <property type="match status" value="1"/>
</dbReference>
<proteinExistence type="predicted"/>
<keyword evidence="5" id="KW-0408">Iron</keyword>
<sequence>MERIKEKLKDIEVEYQDLQDGIENYANNGITSMELKGKGSKFGIYEQKGKKMMLRLKAVGGELSTKKLKALTEIMEEINIPYIHLSTRQNYQLHEVPFDKVKDTIEACNGHEMYFRGGGGNTFRSILVSTYTGMSLNDTFDVMPYARMIENEIFFYDKAFQFGRKLKIGFANNLEDEFVMAVQDMGFVARELNGKRGFKVYFGGGMGRNSRIGYTLFDFLPEEDLLKSVKTMIDVFYDHGDRQNRMKARLRFLVESMGIEEFKKLYFDYFDKSEVVNEEIKPLNYMKKIDRLVTFEEEANEKKAFDEWKKICVRETKFKDVVSLALFVKNGDLPLAKVKKLNELLENIGASKIRATINQNLVIPMVHSSALGYTFNFLTREIPEIVSDTVSIRGQLRACVGAHVCMIGVQNSMGVADTIAEELDKLANEQPEVRDIIFREAKNIRISGCPSSCAGIPVAPIGFIGLKKRIDGAIVDCMQVYVGGLLTNSIQALSVEVPNKILPLTEIPMFVRGIFEEYLETLKTMKISFGQYMYNRRNDTF</sequence>
<evidence type="ECO:0000256" key="1">
    <source>
        <dbReference type="ARBA" id="ARBA00022485"/>
    </source>
</evidence>
<keyword evidence="3" id="KW-0479">Metal-binding</keyword>
<evidence type="ECO:0000256" key="2">
    <source>
        <dbReference type="ARBA" id="ARBA00022617"/>
    </source>
</evidence>
<evidence type="ECO:0000313" key="10">
    <source>
        <dbReference type="EMBL" id="SJZ54647.1"/>
    </source>
</evidence>
<protein>
    <submittedName>
        <fullName evidence="10">Ferredoxin-nitrite reductase</fullName>
    </submittedName>
</protein>
<dbReference type="EMBL" id="FUWX01000006">
    <property type="protein sequence ID" value="SJZ54647.1"/>
    <property type="molecule type" value="Genomic_DNA"/>
</dbReference>
<evidence type="ECO:0000256" key="3">
    <source>
        <dbReference type="ARBA" id="ARBA00022723"/>
    </source>
</evidence>
<keyword evidence="11" id="KW-1185">Reference proteome</keyword>
<accession>A0A1T4LJB1</accession>
<reference evidence="10 11" key="1">
    <citation type="submission" date="2017-02" db="EMBL/GenBank/DDBJ databases">
        <authorList>
            <person name="Peterson S.W."/>
        </authorList>
    </citation>
    <scope>NUCLEOTIDE SEQUENCE [LARGE SCALE GENOMIC DNA]</scope>
    <source>
        <strain evidence="10 11">ATCC 700028</strain>
    </source>
</reference>
<dbReference type="Proteomes" id="UP000191153">
    <property type="component" value="Unassembled WGS sequence"/>
</dbReference>
<name>A0A1T4LJB1_9FUSO</name>
<keyword evidence="2" id="KW-0349">Heme</keyword>
<organism evidence="10 11">
    <name type="scientific">Cetobacterium ceti</name>
    <dbReference type="NCBI Taxonomy" id="180163"/>
    <lineage>
        <taxon>Bacteria</taxon>
        <taxon>Fusobacteriati</taxon>
        <taxon>Fusobacteriota</taxon>
        <taxon>Fusobacteriia</taxon>
        <taxon>Fusobacteriales</taxon>
        <taxon>Fusobacteriaceae</taxon>
        <taxon>Cetobacterium</taxon>
    </lineage>
</organism>